<keyword evidence="1" id="KW-1133">Transmembrane helix</keyword>
<keyword evidence="3" id="KW-1185">Reference proteome</keyword>
<evidence type="ECO:0008006" key="4">
    <source>
        <dbReference type="Google" id="ProtNLM"/>
    </source>
</evidence>
<dbReference type="RefSeq" id="WP_348738494.1">
    <property type="nucleotide sequence ID" value="NZ_CAXJRC010000022.1"/>
</dbReference>
<evidence type="ECO:0000313" key="3">
    <source>
        <dbReference type="Proteomes" id="UP001497602"/>
    </source>
</evidence>
<gene>
    <name evidence="2" type="ORF">T190115A13A_20027</name>
</gene>
<proteinExistence type="predicted"/>
<dbReference type="Pfam" id="PF12412">
    <property type="entry name" value="DUF3667"/>
    <property type="match status" value="1"/>
</dbReference>
<keyword evidence="1" id="KW-0812">Transmembrane</keyword>
<evidence type="ECO:0000256" key="1">
    <source>
        <dbReference type="SAM" id="Phobius"/>
    </source>
</evidence>
<feature type="transmembrane region" description="Helical" evidence="1">
    <location>
        <begin position="161"/>
        <end position="178"/>
    </location>
</feature>
<reference evidence="2 3" key="1">
    <citation type="submission" date="2024-05" db="EMBL/GenBank/DDBJ databases">
        <authorList>
            <person name="Duchaud E."/>
        </authorList>
    </citation>
    <scope>NUCLEOTIDE SEQUENCE [LARGE SCALE GENOMIC DNA]</scope>
    <source>
        <strain evidence="2">Ena-SAMPLE-TAB-13-05-2024-13:56:06:370-140305</strain>
    </source>
</reference>
<dbReference type="Proteomes" id="UP001497602">
    <property type="component" value="Unassembled WGS sequence"/>
</dbReference>
<accession>A0ABM9PM43</accession>
<sequence>MKCLNCNNDVEENFCQICGQKASTHRFSLKYLFDKGILNGVFMINKGLFYTLKELLTRPGHSIREYINGKRVKHLNAFNLLLLLITVAYFLDTYTNLKLADVMNESSKEFATSFEKFMKEYPRLIYIMNVPLMAISSFLIFRKSKLNLAENIILSTYKSSAEILLTIPLILLAIFYKDLSVLKIAYQLSPLLAFGYSFWFYYQFFSTYGYKKRSLIFRSFFSILMFVLIQGTLIAAIVALRS</sequence>
<feature type="transmembrane region" description="Helical" evidence="1">
    <location>
        <begin position="74"/>
        <end position="91"/>
    </location>
</feature>
<feature type="transmembrane region" description="Helical" evidence="1">
    <location>
        <begin position="124"/>
        <end position="141"/>
    </location>
</feature>
<evidence type="ECO:0000313" key="2">
    <source>
        <dbReference type="EMBL" id="CAL2106747.1"/>
    </source>
</evidence>
<protein>
    <recommendedName>
        <fullName evidence="4">DUF3667 domain-containing protein</fullName>
    </recommendedName>
</protein>
<organism evidence="2 3">
    <name type="scientific">Tenacibaculum vairaonense</name>
    <dbReference type="NCBI Taxonomy" id="3137860"/>
    <lineage>
        <taxon>Bacteria</taxon>
        <taxon>Pseudomonadati</taxon>
        <taxon>Bacteroidota</taxon>
        <taxon>Flavobacteriia</taxon>
        <taxon>Flavobacteriales</taxon>
        <taxon>Flavobacteriaceae</taxon>
        <taxon>Tenacibaculum</taxon>
    </lineage>
</organism>
<comment type="caution">
    <text evidence="2">The sequence shown here is derived from an EMBL/GenBank/DDBJ whole genome shotgun (WGS) entry which is preliminary data.</text>
</comment>
<dbReference type="InterPro" id="IPR022134">
    <property type="entry name" value="DUF3667"/>
</dbReference>
<dbReference type="EMBL" id="CAXJRC010000022">
    <property type="protein sequence ID" value="CAL2106747.1"/>
    <property type="molecule type" value="Genomic_DNA"/>
</dbReference>
<feature type="transmembrane region" description="Helical" evidence="1">
    <location>
        <begin position="184"/>
        <end position="204"/>
    </location>
</feature>
<name>A0ABM9PM43_9FLAO</name>
<keyword evidence="1" id="KW-0472">Membrane</keyword>
<feature type="transmembrane region" description="Helical" evidence="1">
    <location>
        <begin position="216"/>
        <end position="240"/>
    </location>
</feature>